<dbReference type="EMBL" id="OW240915">
    <property type="protein sequence ID" value="CAH2284067.1"/>
    <property type="molecule type" value="Genomic_DNA"/>
</dbReference>
<name>A0AAD1W4S3_PELCU</name>
<feature type="region of interest" description="Disordered" evidence="1">
    <location>
        <begin position="1"/>
        <end position="52"/>
    </location>
</feature>
<reference evidence="2" key="1">
    <citation type="submission" date="2022-03" db="EMBL/GenBank/DDBJ databases">
        <authorList>
            <person name="Alioto T."/>
            <person name="Alioto T."/>
            <person name="Gomez Garrido J."/>
        </authorList>
    </citation>
    <scope>NUCLEOTIDE SEQUENCE</scope>
</reference>
<sequence>MAQLKGKKNPDQGDKTAFFAARPAPNESPGLYEADQDGGGDHTLPLQTSLDPGNIPVTQDILRACLEEMSDKLLKNIQSSVTALSKDIQELCVRKAHMEHRIGEYAEAHNDMADHVQALEKQLTSAQLKISDLEDRSRRQNVASQKW</sequence>
<protein>
    <submittedName>
        <fullName evidence="2">Uncharacterized protein</fullName>
    </submittedName>
</protein>
<proteinExistence type="predicted"/>
<dbReference type="Proteomes" id="UP001295444">
    <property type="component" value="Chromosome 04"/>
</dbReference>
<gene>
    <name evidence="2" type="ORF">PECUL_23A060309</name>
</gene>
<organism evidence="2 3">
    <name type="scientific">Pelobates cultripes</name>
    <name type="common">Western spadefoot toad</name>
    <dbReference type="NCBI Taxonomy" id="61616"/>
    <lineage>
        <taxon>Eukaryota</taxon>
        <taxon>Metazoa</taxon>
        <taxon>Chordata</taxon>
        <taxon>Craniata</taxon>
        <taxon>Vertebrata</taxon>
        <taxon>Euteleostomi</taxon>
        <taxon>Amphibia</taxon>
        <taxon>Batrachia</taxon>
        <taxon>Anura</taxon>
        <taxon>Pelobatoidea</taxon>
        <taxon>Pelobatidae</taxon>
        <taxon>Pelobates</taxon>
    </lineage>
</organism>
<evidence type="ECO:0000256" key="1">
    <source>
        <dbReference type="SAM" id="MobiDB-lite"/>
    </source>
</evidence>
<evidence type="ECO:0000313" key="3">
    <source>
        <dbReference type="Proteomes" id="UP001295444"/>
    </source>
</evidence>
<evidence type="ECO:0000313" key="2">
    <source>
        <dbReference type="EMBL" id="CAH2284067.1"/>
    </source>
</evidence>
<keyword evidence="3" id="KW-1185">Reference proteome</keyword>
<dbReference type="AlphaFoldDB" id="A0AAD1W4S3"/>
<accession>A0AAD1W4S3</accession>